<evidence type="ECO:0000256" key="4">
    <source>
        <dbReference type="ARBA" id="ARBA00022490"/>
    </source>
</evidence>
<dbReference type="Gene3D" id="3.90.79.10">
    <property type="entry name" value="Nucleoside Triphosphate Pyrophosphohydrolase"/>
    <property type="match status" value="1"/>
</dbReference>
<evidence type="ECO:0000256" key="6">
    <source>
        <dbReference type="ARBA" id="ARBA00022723"/>
    </source>
</evidence>
<dbReference type="EMBL" id="CVMV01000110">
    <property type="protein sequence ID" value="CRG97477.1"/>
    <property type="molecule type" value="Genomic_DNA"/>
</dbReference>
<comment type="caution">
    <text evidence="12">The sequence shown here is derived from an EMBL/GenBank/DDBJ whole genome shotgun (WGS) entry which is preliminary data.</text>
</comment>
<dbReference type="SUPFAM" id="SSF140586">
    <property type="entry name" value="Dcp2 domain-like"/>
    <property type="match status" value="1"/>
</dbReference>
<dbReference type="GO" id="GO:0030145">
    <property type="term" value="F:manganese ion binding"/>
    <property type="evidence" value="ECO:0007669"/>
    <property type="project" value="InterPro"/>
</dbReference>
<evidence type="ECO:0000256" key="10">
    <source>
        <dbReference type="SAM" id="MobiDB-lite"/>
    </source>
</evidence>
<evidence type="ECO:0000256" key="5">
    <source>
        <dbReference type="ARBA" id="ARBA00022664"/>
    </source>
</evidence>
<evidence type="ECO:0000256" key="7">
    <source>
        <dbReference type="ARBA" id="ARBA00022801"/>
    </source>
</evidence>
<evidence type="ECO:0000259" key="11">
    <source>
        <dbReference type="PROSITE" id="PS51462"/>
    </source>
</evidence>
<evidence type="ECO:0000256" key="9">
    <source>
        <dbReference type="ARBA" id="ARBA00023211"/>
    </source>
</evidence>
<name>A0A1J1GYD9_PLAGA</name>
<protein>
    <submittedName>
        <fullName evidence="12">mRNA-decapping enzyme 2, putative</fullName>
    </submittedName>
</protein>
<dbReference type="Pfam" id="PF05026">
    <property type="entry name" value="DCP2"/>
    <property type="match status" value="1"/>
</dbReference>
<dbReference type="GO" id="GO:0000184">
    <property type="term" value="P:nuclear-transcribed mRNA catabolic process, nonsense-mediated decay"/>
    <property type="evidence" value="ECO:0007669"/>
    <property type="project" value="InterPro"/>
</dbReference>
<organism evidence="12 13">
    <name type="scientific">Plasmodium gallinaceum</name>
    <dbReference type="NCBI Taxonomy" id="5849"/>
    <lineage>
        <taxon>Eukaryota</taxon>
        <taxon>Sar</taxon>
        <taxon>Alveolata</taxon>
        <taxon>Apicomplexa</taxon>
        <taxon>Aconoidasida</taxon>
        <taxon>Haemosporida</taxon>
        <taxon>Plasmodiidae</taxon>
        <taxon>Plasmodium</taxon>
        <taxon>Plasmodium (Haemamoeba)</taxon>
    </lineage>
</organism>
<keyword evidence="4" id="KW-0963">Cytoplasm</keyword>
<keyword evidence="8" id="KW-0694">RNA-binding</keyword>
<evidence type="ECO:0000256" key="1">
    <source>
        <dbReference type="ARBA" id="ARBA00001936"/>
    </source>
</evidence>
<dbReference type="PANTHER" id="PTHR23114:SF17">
    <property type="entry name" value="M7GPPPN-MRNA HYDROLASE"/>
    <property type="match status" value="1"/>
</dbReference>
<dbReference type="FunFam" id="3.90.79.10:FF:000045">
    <property type="entry name" value="mRNA-decapping enzyme 2"/>
    <property type="match status" value="1"/>
</dbReference>
<dbReference type="InterPro" id="IPR020084">
    <property type="entry name" value="NUDIX_hydrolase_CS"/>
</dbReference>
<comment type="similarity">
    <text evidence="3">Belongs to the Nudix hydrolase family. DCP2 subfamily.</text>
</comment>
<dbReference type="InterPro" id="IPR007722">
    <property type="entry name" value="DCP2_BoxA"/>
</dbReference>
<reference evidence="12" key="1">
    <citation type="submission" date="2015-04" db="EMBL/GenBank/DDBJ databases">
        <authorList>
            <consortium name="Pathogen Informatics"/>
        </authorList>
    </citation>
    <scope>NUCLEOTIDE SEQUENCE [LARGE SCALE GENOMIC DNA]</scope>
    <source>
        <strain evidence="12">8A</strain>
    </source>
</reference>
<dbReference type="OMA" id="KNWNNNG"/>
<dbReference type="RefSeq" id="XP_028530278.1">
    <property type="nucleotide sequence ID" value="XM_028673869.1"/>
</dbReference>
<dbReference type="InterPro" id="IPR015797">
    <property type="entry name" value="NUDIX_hydrolase-like_dom_sf"/>
</dbReference>
<evidence type="ECO:0000313" key="12">
    <source>
        <dbReference type="EMBL" id="CRG97477.1"/>
    </source>
</evidence>
<dbReference type="PANTHER" id="PTHR23114">
    <property type="entry name" value="M7GPPPN-MRNA HYDROLASE"/>
    <property type="match status" value="1"/>
</dbReference>
<dbReference type="Gene3D" id="1.10.10.1050">
    <property type="entry name" value="Dcp2, box A domain"/>
    <property type="match status" value="1"/>
</dbReference>
<comment type="cofactor">
    <cofactor evidence="1">
        <name>Mn(2+)</name>
        <dbReference type="ChEBI" id="CHEBI:29035"/>
    </cofactor>
</comment>
<comment type="subcellular location">
    <subcellularLocation>
        <location evidence="2">Cytoplasm</location>
    </subcellularLocation>
</comment>
<keyword evidence="5" id="KW-0507">mRNA processing</keyword>
<dbReference type="GO" id="GO:0000290">
    <property type="term" value="P:deadenylation-dependent decapping of nuclear-transcribed mRNA"/>
    <property type="evidence" value="ECO:0007669"/>
    <property type="project" value="InterPro"/>
</dbReference>
<dbReference type="Pfam" id="PF00293">
    <property type="entry name" value="NUDIX"/>
    <property type="match status" value="1"/>
</dbReference>
<feature type="domain" description="Nudix hydrolase" evidence="11">
    <location>
        <begin position="133"/>
        <end position="260"/>
    </location>
</feature>
<feature type="compositionally biased region" description="Basic and acidic residues" evidence="10">
    <location>
        <begin position="1252"/>
        <end position="1272"/>
    </location>
</feature>
<dbReference type="GO" id="GO:0003723">
    <property type="term" value="F:RNA binding"/>
    <property type="evidence" value="ECO:0007669"/>
    <property type="project" value="UniProtKB-KW"/>
</dbReference>
<evidence type="ECO:0000256" key="2">
    <source>
        <dbReference type="ARBA" id="ARBA00004496"/>
    </source>
</evidence>
<dbReference type="InterPro" id="IPR036189">
    <property type="entry name" value="DCP2_BoxA_sf"/>
</dbReference>
<evidence type="ECO:0000256" key="3">
    <source>
        <dbReference type="ARBA" id="ARBA00005279"/>
    </source>
</evidence>
<keyword evidence="13" id="KW-1185">Reference proteome</keyword>
<keyword evidence="7" id="KW-0378">Hydrolase</keyword>
<keyword evidence="6" id="KW-0479">Metal-binding</keyword>
<dbReference type="GeneID" id="39733583"/>
<gene>
    <name evidence="12" type="primary">DCP2</name>
    <name evidence="12" type="ORF">PGAL8A_00505000</name>
</gene>
<sequence length="1302" mass="153194">MNSTKNINSKLQKNLQSKSFNNTKNIKTFSAHRIKQLAKDKKLFDDALLDCYGRFIALLPEFLLKDHVHLYFQIQEAYWWYDDMWQDKYPDKLPKLSLKAFGYLICDDCPILKKYVPPSAHEQFSLNWRRYCRTIPLRGAILLNHNLKKCLLVKGWSNDRWAFPRGKVDELEEDSVCACREIYEEIGIDIFPYIDEQVYIETHIEDQPIKLFIIPGVKEDTKFQPKTRKEIGDIRWFEIDKLTAYQDLKEKDNLFENKKERINAWFVFPFIPNLKKWINILKMSVNENFLKENSYESSSILAYKYQITGIDTKVIRSLQYADYESKDIIKISSYKSDDEITEKSLKDISIMNIDDISYTNNDKYDQDNSININKITHNMENEPNNINNDENNNNVFSNIYDNENSNIISNNIYNNIVNNILGNGSKSLASMNNNNENELKNICVNNIIENNNYRINNTEKNNVNMFQISNKFYDNDLKNTSENNNKNCEDFAESMNNSLKEDGYKMKIKNLSDKSFIINEKKTDNIENVSLNLNLSKGNDTIKNNSLYKSSETNLNITKNENNYNSDNINNINNNKLNNCKNININCNSIKNYNKDIYIYNNGNNSHKNVGKDNNYQSDENNNIKNIDKNVNHISNNLLYNSNKNINNKSYYGNNNHMYKTYNAFTKNVDFDIYEKRYRYNFNKIRMGHLSALRLKEVGLRSFDDQDIDKRKNFQMHVYGNKYKLYDNKKDLYKFKRKIKKYAGCSLDDSSVYYVPSRNTTLDACNDKTFGENHSNGWSAEDMFKLNEEKFGVHSTYNIEDYTTPLVYNEENMIKFNKNGLIRNNYNLSKNVNNFSNKIINICNNNEEKNYIRSKTDNYSYNNEIGSLLHNTKNILLKNNIPDVNKANTNNIKDMSELNYSKNDFENVNKCTNESNNFIMNSIMKNQHMNFNKLNNKNVEDNKDNTINNINNKKDNNNKVNSINNNMGSYTLKENKNTNNLNNNYNKFILQNNNNIFCNSNDIKDRELEKNCSFSKKLVRHDITDNNDQKANKNEIDVNNFIKNKEKDDKIRNFIEQNSKSNNYYDISSTIMKKDNLINQKNKYENKKNFTSTVEDSKKLNSELKINNYQNIYNDSLISDNQKNNLKKIYTKTNNTLTKKLDNFHLEKEKEDKELKINTSGKYLLGLIKGTNKNESEKKISPSSSDYINKNMLLDKNSKCYSEKEILSKFYNSSQEVSKKKNNPMNNDMKILNYKIHFNKNNYKNKNNSSNDGKKIENNKNKDDESKAHEYDDNSIMNNQYFNETAMLEKLSKHLNSYNPFE</sequence>
<dbReference type="InterPro" id="IPR000086">
    <property type="entry name" value="NUDIX_hydrolase_dom"/>
</dbReference>
<proteinExistence type="inferred from homology"/>
<dbReference type="CDD" id="cd03672">
    <property type="entry name" value="NUDIX_Dcp2p_Nudt20"/>
    <property type="match status" value="1"/>
</dbReference>
<keyword evidence="9" id="KW-0464">Manganese</keyword>
<dbReference type="OrthoDB" id="18996at2759"/>
<dbReference type="GO" id="GO:0006397">
    <property type="term" value="P:mRNA processing"/>
    <property type="evidence" value="ECO:0007669"/>
    <property type="project" value="UniProtKB-KW"/>
</dbReference>
<evidence type="ECO:0000256" key="8">
    <source>
        <dbReference type="ARBA" id="ARBA00022884"/>
    </source>
</evidence>
<dbReference type="InterPro" id="IPR044099">
    <property type="entry name" value="Dcp2_NUDIX"/>
</dbReference>
<dbReference type="GO" id="GO:0140933">
    <property type="term" value="F:5'-(N(7)-methylguanosine 5'-triphospho)-[mRNA] hydrolase activity"/>
    <property type="evidence" value="ECO:0007669"/>
    <property type="project" value="InterPro"/>
</dbReference>
<dbReference type="Proteomes" id="UP000220797">
    <property type="component" value="Unassembled WGS sequence"/>
</dbReference>
<evidence type="ECO:0000313" key="13">
    <source>
        <dbReference type="Proteomes" id="UP000220797"/>
    </source>
</evidence>
<dbReference type="GO" id="GO:0005737">
    <property type="term" value="C:cytoplasm"/>
    <property type="evidence" value="ECO:0007669"/>
    <property type="project" value="UniProtKB-SubCell"/>
</dbReference>
<feature type="compositionally biased region" description="Low complexity" evidence="10">
    <location>
        <begin position="1241"/>
        <end position="1251"/>
    </location>
</feature>
<dbReference type="SMART" id="SM01125">
    <property type="entry name" value="DCP2"/>
    <property type="match status" value="1"/>
</dbReference>
<dbReference type="SUPFAM" id="SSF55811">
    <property type="entry name" value="Nudix"/>
    <property type="match status" value="1"/>
</dbReference>
<dbReference type="PROSITE" id="PS51462">
    <property type="entry name" value="NUDIX"/>
    <property type="match status" value="1"/>
</dbReference>
<feature type="region of interest" description="Disordered" evidence="10">
    <location>
        <begin position="1241"/>
        <end position="1272"/>
    </location>
</feature>
<accession>A0A1J1GYD9</accession>
<dbReference type="VEuPathDB" id="PlasmoDB:PGAL8A_00505000"/>
<dbReference type="PROSITE" id="PS00893">
    <property type="entry name" value="NUDIX_BOX"/>
    <property type="match status" value="1"/>
</dbReference>